<protein>
    <submittedName>
        <fullName evidence="8">2OG-Fe(II) oxygenase</fullName>
    </submittedName>
</protein>
<dbReference type="Gene3D" id="2.60.120.620">
    <property type="entry name" value="q2cbj1_9rhob like domain"/>
    <property type="match status" value="1"/>
</dbReference>
<keyword evidence="4" id="KW-0223">Dioxygenase</keyword>
<dbReference type="EMBL" id="CP053084">
    <property type="protein sequence ID" value="QJR30235.1"/>
    <property type="molecule type" value="Genomic_DNA"/>
</dbReference>
<evidence type="ECO:0000313" key="8">
    <source>
        <dbReference type="EMBL" id="QJR30235.1"/>
    </source>
</evidence>
<keyword evidence="3" id="KW-0847">Vitamin C</keyword>
<evidence type="ECO:0000256" key="3">
    <source>
        <dbReference type="ARBA" id="ARBA00022896"/>
    </source>
</evidence>
<dbReference type="InterPro" id="IPR006620">
    <property type="entry name" value="Pro_4_hyd_alph"/>
</dbReference>
<dbReference type="Pfam" id="PF13640">
    <property type="entry name" value="2OG-FeII_Oxy_3"/>
    <property type="match status" value="1"/>
</dbReference>
<sequence length="207" mass="23128">MFDLIASDLRSKGYSIQKNALPRGLISELLDTFTDIPSEALKQAGIGRAHGQQSNAEIRRDEIAWIESTHGGAAGRWLEFSAQLQQYLNRTLMLGLFSFESHFAHYAPGAFYRTHVDAFKGQANRILSVVLYLNPEWGPEDGGEMILYSDLGTQDVLETVQPQGGTLAVFLSEDFPHEVLPAKRHRYSIAGWYRVNTSSTMRIDPPA</sequence>
<comment type="cofactor">
    <cofactor evidence="1">
        <name>L-ascorbate</name>
        <dbReference type="ChEBI" id="CHEBI:38290"/>
    </cofactor>
</comment>
<evidence type="ECO:0000256" key="2">
    <source>
        <dbReference type="ARBA" id="ARBA00022723"/>
    </source>
</evidence>
<dbReference type="RefSeq" id="WP_171100134.1">
    <property type="nucleotide sequence ID" value="NZ_CP053084.1"/>
</dbReference>
<dbReference type="InterPro" id="IPR005123">
    <property type="entry name" value="Oxoglu/Fe-dep_dioxygenase_dom"/>
</dbReference>
<evidence type="ECO:0000256" key="6">
    <source>
        <dbReference type="ARBA" id="ARBA00023004"/>
    </source>
</evidence>
<dbReference type="PANTHER" id="PTHR12907">
    <property type="entry name" value="EGL NINE HOMOLOG-RELATED"/>
    <property type="match status" value="1"/>
</dbReference>
<feature type="domain" description="Fe2OG dioxygenase" evidence="7">
    <location>
        <begin position="95"/>
        <end position="195"/>
    </location>
</feature>
<keyword evidence="9" id="KW-1185">Reference proteome</keyword>
<evidence type="ECO:0000313" key="9">
    <source>
        <dbReference type="Proteomes" id="UP000501130"/>
    </source>
</evidence>
<reference evidence="8 9" key="1">
    <citation type="submission" date="2020-05" db="EMBL/GenBank/DDBJ databases">
        <title>Compete genome of Limnobacter sp. SAORIC-580.</title>
        <authorList>
            <person name="Song J."/>
            <person name="Cho J.-C."/>
        </authorList>
    </citation>
    <scope>NUCLEOTIDE SEQUENCE [LARGE SCALE GENOMIC DNA]</scope>
    <source>
        <strain evidence="8 9">SAORIC-580</strain>
    </source>
</reference>
<accession>A0ABX6N757</accession>
<organism evidence="8 9">
    <name type="scientific">Limnobacter profundi</name>
    <dbReference type="NCBI Taxonomy" id="2732163"/>
    <lineage>
        <taxon>Bacteria</taxon>
        <taxon>Pseudomonadati</taxon>
        <taxon>Pseudomonadota</taxon>
        <taxon>Betaproteobacteria</taxon>
        <taxon>Burkholderiales</taxon>
        <taxon>Burkholderiaceae</taxon>
        <taxon>Limnobacter</taxon>
    </lineage>
</organism>
<dbReference type="SMART" id="SM00702">
    <property type="entry name" value="P4Hc"/>
    <property type="match status" value="1"/>
</dbReference>
<keyword evidence="6" id="KW-0408">Iron</keyword>
<evidence type="ECO:0000256" key="5">
    <source>
        <dbReference type="ARBA" id="ARBA00023002"/>
    </source>
</evidence>
<dbReference type="PROSITE" id="PS51471">
    <property type="entry name" value="FE2OG_OXY"/>
    <property type="match status" value="1"/>
</dbReference>
<proteinExistence type="predicted"/>
<dbReference type="InterPro" id="IPR044862">
    <property type="entry name" value="Pro_4_hyd_alph_FE2OG_OXY"/>
</dbReference>
<name>A0ABX6N757_9BURK</name>
<dbReference type="InterPro" id="IPR051559">
    <property type="entry name" value="HIF_prolyl_hydroxylases"/>
</dbReference>
<keyword evidence="5" id="KW-0560">Oxidoreductase</keyword>
<dbReference type="Proteomes" id="UP000501130">
    <property type="component" value="Chromosome"/>
</dbReference>
<dbReference type="PANTHER" id="PTHR12907:SF26">
    <property type="entry name" value="HIF PROLYL HYDROXYLASE, ISOFORM C"/>
    <property type="match status" value="1"/>
</dbReference>
<gene>
    <name evidence="8" type="ORF">HKT17_11225</name>
</gene>
<evidence type="ECO:0000256" key="1">
    <source>
        <dbReference type="ARBA" id="ARBA00001961"/>
    </source>
</evidence>
<keyword evidence="2" id="KW-0479">Metal-binding</keyword>
<evidence type="ECO:0000256" key="4">
    <source>
        <dbReference type="ARBA" id="ARBA00022964"/>
    </source>
</evidence>
<evidence type="ECO:0000259" key="7">
    <source>
        <dbReference type="PROSITE" id="PS51471"/>
    </source>
</evidence>